<sequence>MLPAMDERALSDLCDGLEALIRRLHPDGPRLDLAPSRAEFVAALAAIDDERSHDLGPSQGSLTREDALRIRSSKFVASLLPPGMFADPGVRREIARTVRALAEAALGPLAASRYLDRA</sequence>
<protein>
    <submittedName>
        <fullName evidence="1">Uncharacterized protein</fullName>
    </submittedName>
</protein>
<proteinExistence type="predicted"/>
<evidence type="ECO:0000313" key="1">
    <source>
        <dbReference type="EMBL" id="SFE56987.1"/>
    </source>
</evidence>
<organism evidence="1 2">
    <name type="scientific">Nannocystis exedens</name>
    <dbReference type="NCBI Taxonomy" id="54"/>
    <lineage>
        <taxon>Bacteria</taxon>
        <taxon>Pseudomonadati</taxon>
        <taxon>Myxococcota</taxon>
        <taxon>Polyangia</taxon>
        <taxon>Nannocystales</taxon>
        <taxon>Nannocystaceae</taxon>
        <taxon>Nannocystis</taxon>
    </lineage>
</organism>
<evidence type="ECO:0000313" key="2">
    <source>
        <dbReference type="Proteomes" id="UP000199400"/>
    </source>
</evidence>
<dbReference type="Proteomes" id="UP000199400">
    <property type="component" value="Unassembled WGS sequence"/>
</dbReference>
<accession>A0A1I2BM41</accession>
<keyword evidence="2" id="KW-1185">Reference proteome</keyword>
<dbReference type="STRING" id="54.SAMN02745121_04749"/>
<gene>
    <name evidence="1" type="ORF">SAMN02745121_04749</name>
</gene>
<dbReference type="AlphaFoldDB" id="A0A1I2BM41"/>
<reference evidence="2" key="1">
    <citation type="submission" date="2016-10" db="EMBL/GenBank/DDBJ databases">
        <authorList>
            <person name="Varghese N."/>
            <person name="Submissions S."/>
        </authorList>
    </citation>
    <scope>NUCLEOTIDE SEQUENCE [LARGE SCALE GENOMIC DNA]</scope>
    <source>
        <strain evidence="2">ATCC 25963</strain>
    </source>
</reference>
<name>A0A1I2BM41_9BACT</name>
<dbReference type="EMBL" id="FOMX01000015">
    <property type="protein sequence ID" value="SFE56987.1"/>
    <property type="molecule type" value="Genomic_DNA"/>
</dbReference>